<feature type="region of interest" description="Disordered" evidence="5">
    <location>
        <begin position="117"/>
        <end position="199"/>
    </location>
</feature>
<dbReference type="InterPro" id="IPR001078">
    <property type="entry name" value="2-oxoacid_DH_actylTfrase"/>
</dbReference>
<dbReference type="PROSITE" id="PS50968">
    <property type="entry name" value="BIOTINYL_LIPOYL"/>
    <property type="match status" value="1"/>
</dbReference>
<keyword evidence="4 8" id="KW-0808">Transferase</keyword>
<organism evidence="8 9">
    <name type="scientific">Kockovaella imperatae</name>
    <dbReference type="NCBI Taxonomy" id="4999"/>
    <lineage>
        <taxon>Eukaryota</taxon>
        <taxon>Fungi</taxon>
        <taxon>Dikarya</taxon>
        <taxon>Basidiomycota</taxon>
        <taxon>Agaricomycotina</taxon>
        <taxon>Tremellomycetes</taxon>
        <taxon>Tremellales</taxon>
        <taxon>Cuniculitremaceae</taxon>
        <taxon>Kockovaella</taxon>
    </lineage>
</organism>
<evidence type="ECO:0000256" key="5">
    <source>
        <dbReference type="SAM" id="MobiDB-lite"/>
    </source>
</evidence>
<evidence type="ECO:0000256" key="2">
    <source>
        <dbReference type="ARBA" id="ARBA00022823"/>
    </source>
</evidence>
<comment type="similarity">
    <text evidence="1 4">Belongs to the 2-oxoacid dehydrogenase family.</text>
</comment>
<dbReference type="GeneID" id="33555870"/>
<dbReference type="Proteomes" id="UP000193218">
    <property type="component" value="Unassembled WGS sequence"/>
</dbReference>
<dbReference type="Gene3D" id="2.40.50.100">
    <property type="match status" value="1"/>
</dbReference>
<dbReference type="Pfam" id="PF00364">
    <property type="entry name" value="Biotin_lipoyl"/>
    <property type="match status" value="1"/>
</dbReference>
<dbReference type="SUPFAM" id="SSF47005">
    <property type="entry name" value="Peripheral subunit-binding domain of 2-oxo acid dehydrogenase complex"/>
    <property type="match status" value="1"/>
</dbReference>
<protein>
    <recommendedName>
        <fullName evidence="4">Dihydrolipoamide acetyltransferase component of pyruvate dehydrogenase complex</fullName>
        <ecNumber evidence="4">2.3.1.-</ecNumber>
    </recommendedName>
</protein>
<dbReference type="SUPFAM" id="SSF52777">
    <property type="entry name" value="CoA-dependent acyltransferases"/>
    <property type="match status" value="1"/>
</dbReference>
<feature type="compositionally biased region" description="Polar residues" evidence="5">
    <location>
        <begin position="155"/>
        <end position="174"/>
    </location>
</feature>
<dbReference type="InterPro" id="IPR004167">
    <property type="entry name" value="PSBD"/>
</dbReference>
<feature type="domain" description="Peripheral subunit-binding (PSBD)" evidence="7">
    <location>
        <begin position="199"/>
        <end position="236"/>
    </location>
</feature>
<dbReference type="PROSITE" id="PS00189">
    <property type="entry name" value="LIPOYL"/>
    <property type="match status" value="1"/>
</dbReference>
<proteinExistence type="inferred from homology"/>
<evidence type="ECO:0000256" key="1">
    <source>
        <dbReference type="ARBA" id="ARBA00007317"/>
    </source>
</evidence>
<dbReference type="RefSeq" id="XP_021874088.1">
    <property type="nucleotide sequence ID" value="XM_022014062.1"/>
</dbReference>
<gene>
    <name evidence="8" type="ORF">BD324DRAFT_607317</name>
</gene>
<feature type="compositionally biased region" description="Basic and acidic residues" evidence="5">
    <location>
        <begin position="136"/>
        <end position="153"/>
    </location>
</feature>
<dbReference type="FunFam" id="3.30.559.10:FF:000003">
    <property type="entry name" value="Acetyltransferase component of pyruvate dehydrogenase complex"/>
    <property type="match status" value="1"/>
</dbReference>
<dbReference type="GO" id="GO:0004742">
    <property type="term" value="F:dihydrolipoyllysine-residue acetyltransferase activity"/>
    <property type="evidence" value="ECO:0007669"/>
    <property type="project" value="TreeGrafter"/>
</dbReference>
<dbReference type="EMBL" id="NBSH01000002">
    <property type="protein sequence ID" value="ORX40303.1"/>
    <property type="molecule type" value="Genomic_DNA"/>
</dbReference>
<dbReference type="PROSITE" id="PS51826">
    <property type="entry name" value="PSBD"/>
    <property type="match status" value="1"/>
</dbReference>
<dbReference type="PANTHER" id="PTHR23151:SF90">
    <property type="entry name" value="DIHYDROLIPOYLLYSINE-RESIDUE ACETYLTRANSFERASE COMPONENT OF PYRUVATE DEHYDROGENASE COMPLEX, MITOCHONDRIAL-RELATED"/>
    <property type="match status" value="1"/>
</dbReference>
<dbReference type="EC" id="2.3.1.-" evidence="4"/>
<dbReference type="InterPro" id="IPR003016">
    <property type="entry name" value="2-oxoA_DH_lipoyl-BS"/>
</dbReference>
<evidence type="ECO:0000256" key="4">
    <source>
        <dbReference type="RuleBase" id="RU003423"/>
    </source>
</evidence>
<evidence type="ECO:0000259" key="6">
    <source>
        <dbReference type="PROSITE" id="PS50968"/>
    </source>
</evidence>
<comment type="caution">
    <text evidence="8">The sequence shown here is derived from an EMBL/GenBank/DDBJ whole genome shotgun (WGS) entry which is preliminary data.</text>
</comment>
<dbReference type="GO" id="GO:0006086">
    <property type="term" value="P:pyruvate decarboxylation to acetyl-CoA"/>
    <property type="evidence" value="ECO:0007669"/>
    <property type="project" value="InterPro"/>
</dbReference>
<comment type="cofactor">
    <cofactor evidence="4">
        <name>(R)-lipoate</name>
        <dbReference type="ChEBI" id="CHEBI:83088"/>
    </cofactor>
</comment>
<keyword evidence="4" id="KW-0012">Acyltransferase</keyword>
<dbReference type="STRING" id="4999.A0A1Y1UQI9"/>
<dbReference type="Gene3D" id="4.10.320.10">
    <property type="entry name" value="E3-binding domain"/>
    <property type="match status" value="1"/>
</dbReference>
<dbReference type="Pfam" id="PF02817">
    <property type="entry name" value="E3_binding"/>
    <property type="match status" value="1"/>
</dbReference>
<dbReference type="FunFam" id="2.40.50.100:FF:000010">
    <property type="entry name" value="Acetyltransferase component of pyruvate dehydrogenase complex"/>
    <property type="match status" value="1"/>
</dbReference>
<evidence type="ECO:0000256" key="3">
    <source>
        <dbReference type="ARBA" id="ARBA00022946"/>
    </source>
</evidence>
<dbReference type="InterPro" id="IPR036625">
    <property type="entry name" value="E3-bd_dom_sf"/>
</dbReference>
<dbReference type="InterPro" id="IPR000089">
    <property type="entry name" value="Biotin_lipoyl"/>
</dbReference>
<dbReference type="InterPro" id="IPR011053">
    <property type="entry name" value="Single_hybrid_motif"/>
</dbReference>
<evidence type="ECO:0000259" key="7">
    <source>
        <dbReference type="PROSITE" id="PS51826"/>
    </source>
</evidence>
<dbReference type="GO" id="GO:0045254">
    <property type="term" value="C:pyruvate dehydrogenase complex"/>
    <property type="evidence" value="ECO:0007669"/>
    <property type="project" value="InterPro"/>
</dbReference>
<dbReference type="InterPro" id="IPR045257">
    <property type="entry name" value="E2/Pdx1"/>
</dbReference>
<feature type="domain" description="Lipoyl-binding" evidence="6">
    <location>
        <begin position="34"/>
        <end position="110"/>
    </location>
</feature>
<reference evidence="8 9" key="1">
    <citation type="submission" date="2017-03" db="EMBL/GenBank/DDBJ databases">
        <title>Widespread Adenine N6-methylation of Active Genes in Fungi.</title>
        <authorList>
            <consortium name="DOE Joint Genome Institute"/>
            <person name="Mondo S.J."/>
            <person name="Dannebaum R.O."/>
            <person name="Kuo R.C."/>
            <person name="Louie K.B."/>
            <person name="Bewick A.J."/>
            <person name="Labutti K."/>
            <person name="Haridas S."/>
            <person name="Kuo A."/>
            <person name="Salamov A."/>
            <person name="Ahrendt S.R."/>
            <person name="Lau R."/>
            <person name="Bowen B.P."/>
            <person name="Lipzen A."/>
            <person name="Sullivan W."/>
            <person name="Andreopoulos W.B."/>
            <person name="Clum A."/>
            <person name="Lindquist E."/>
            <person name="Daum C."/>
            <person name="Northen T.R."/>
            <person name="Ramamoorthy G."/>
            <person name="Schmitz R.J."/>
            <person name="Gryganskyi A."/>
            <person name="Culley D."/>
            <person name="Magnuson J."/>
            <person name="James T.Y."/>
            <person name="O'Malley M.A."/>
            <person name="Stajich J.E."/>
            <person name="Spatafora J.W."/>
            <person name="Visel A."/>
            <person name="Grigoriev I.V."/>
        </authorList>
    </citation>
    <scope>NUCLEOTIDE SEQUENCE [LARGE SCALE GENOMIC DNA]</scope>
    <source>
        <strain evidence="8 9">NRRL Y-17943</strain>
    </source>
</reference>
<dbReference type="CDD" id="cd06849">
    <property type="entry name" value="lipoyl_domain"/>
    <property type="match status" value="1"/>
</dbReference>
<dbReference type="SUPFAM" id="SSF51230">
    <property type="entry name" value="Single hybrid motif"/>
    <property type="match status" value="1"/>
</dbReference>
<dbReference type="Gene3D" id="3.30.559.10">
    <property type="entry name" value="Chloramphenicol acetyltransferase-like domain"/>
    <property type="match status" value="1"/>
</dbReference>
<name>A0A1Y1UQI9_9TREE</name>
<keyword evidence="2 4" id="KW-0450">Lipoyl</keyword>
<evidence type="ECO:0000313" key="8">
    <source>
        <dbReference type="EMBL" id="ORX40303.1"/>
    </source>
</evidence>
<dbReference type="FunCoup" id="A0A1Y1UQI9">
    <property type="interactions" value="368"/>
</dbReference>
<dbReference type="InterPro" id="IPR023213">
    <property type="entry name" value="CAT-like_dom_sf"/>
</dbReference>
<accession>A0A1Y1UQI9</accession>
<dbReference type="Pfam" id="PF00198">
    <property type="entry name" value="2-oxoacid_dh"/>
    <property type="match status" value="1"/>
</dbReference>
<dbReference type="PANTHER" id="PTHR23151">
    <property type="entry name" value="DIHYDROLIPOAMIDE ACETYL/SUCCINYL-TRANSFERASE-RELATED"/>
    <property type="match status" value="1"/>
</dbReference>
<dbReference type="OrthoDB" id="537444at2759"/>
<sequence>MHPIAQVARRQAAASLHRHVVQRGFHISATSSALTKFQMPAMSPTMTEGGIASWKKKEGDSFAAGDVLVEIETDKATIDVEAQDDGILAKIIEQDGAKGIAVGTPIAIIGEEGDDLSGADKLASEPSKASASQTDPPKKDSGAEKADPEKETKPGTASGQTTPALQTPSDQTKYGSGGGTDAPKAPEKPGSGGDKPKFFASPLARKLALEKGVPLGEIKGTGPQGRILKGSASSAPAEYEDVPLTNMRRTIGKRLLEAKQQIPHYQVTVEINMDRINKLRELFNKAGEGKTKLSVNDFIVKASALALAEVPEANSSWMGESIRKYSRADICVAVATPNGLITPIIKDVGSKGLATISAETKSLATRARDGKLKPEEYQGGTFTISNLGMFGVNEFNAIINPPQSCILAIGTTTQKLELAPEEAKGFKAVSVMKATLSSDHRTVDGAVAARWMKAFKEYMEQPLTFML</sequence>
<keyword evidence="9" id="KW-1185">Reference proteome</keyword>
<dbReference type="AlphaFoldDB" id="A0A1Y1UQI9"/>
<keyword evidence="3" id="KW-0809">Transit peptide</keyword>
<dbReference type="InParanoid" id="A0A1Y1UQI9"/>
<evidence type="ECO:0000313" key="9">
    <source>
        <dbReference type="Proteomes" id="UP000193218"/>
    </source>
</evidence>